<dbReference type="InterPro" id="IPR050952">
    <property type="entry name" value="TRIM-NHL_E3_ligases"/>
</dbReference>
<name>A0ABT8M4Z1_9EURY</name>
<keyword evidence="3" id="KW-1185">Reference proteome</keyword>
<evidence type="ECO:0000256" key="1">
    <source>
        <dbReference type="ARBA" id="ARBA00022737"/>
    </source>
</evidence>
<dbReference type="PANTHER" id="PTHR24104:SF25">
    <property type="entry name" value="PROTEIN LIN-41"/>
    <property type="match status" value="1"/>
</dbReference>
<evidence type="ECO:0000313" key="3">
    <source>
        <dbReference type="Proteomes" id="UP001168423"/>
    </source>
</evidence>
<dbReference type="PROSITE" id="PS51125">
    <property type="entry name" value="NHL"/>
    <property type="match status" value="5"/>
</dbReference>
<evidence type="ECO:0000313" key="2">
    <source>
        <dbReference type="EMBL" id="MDN7013664.1"/>
    </source>
</evidence>
<dbReference type="PROSITE" id="PS51257">
    <property type="entry name" value="PROKAR_LIPOPROTEIN"/>
    <property type="match status" value="1"/>
</dbReference>
<reference evidence="2" key="1">
    <citation type="submission" date="2019-05" db="EMBL/GenBank/DDBJ databases">
        <title>Isolation and characterization of methanogens from the cold seep sediment at Four-Way Closure Ridge.</title>
        <authorList>
            <person name="You Y.-T."/>
            <person name="Chen S.-C."/>
            <person name="Zhang W.-L."/>
            <person name="Lai M.-C."/>
        </authorList>
    </citation>
    <scope>NUCLEOTIDE SEQUENCE</scope>
    <source>
        <strain evidence="2">FWC-SCC3</strain>
    </source>
</reference>
<protein>
    <submittedName>
        <fullName evidence="2">DUF3821 domain-containing protein</fullName>
    </submittedName>
</protein>
<dbReference type="PANTHER" id="PTHR24104">
    <property type="entry name" value="E3 UBIQUITIN-PROTEIN LIGASE NHLRC1-RELATED"/>
    <property type="match status" value="1"/>
</dbReference>
<dbReference type="EMBL" id="VCYI01000017">
    <property type="protein sequence ID" value="MDN7013664.1"/>
    <property type="molecule type" value="Genomic_DNA"/>
</dbReference>
<dbReference type="Pfam" id="PF01436">
    <property type="entry name" value="NHL"/>
    <property type="match status" value="3"/>
</dbReference>
<keyword evidence="1" id="KW-0677">Repeat</keyword>
<dbReference type="SUPFAM" id="SSF101898">
    <property type="entry name" value="NHL repeat"/>
    <property type="match status" value="1"/>
</dbReference>
<dbReference type="Proteomes" id="UP001168423">
    <property type="component" value="Unassembled WGS sequence"/>
</dbReference>
<organism evidence="2 3">
    <name type="scientific">Methanoculleus methanifontis</name>
    <dbReference type="NCBI Taxonomy" id="2584086"/>
    <lineage>
        <taxon>Archaea</taxon>
        <taxon>Methanobacteriati</taxon>
        <taxon>Methanobacteriota</taxon>
        <taxon>Stenosarchaea group</taxon>
        <taxon>Methanomicrobia</taxon>
        <taxon>Methanomicrobiales</taxon>
        <taxon>Methanomicrobiaceae</taxon>
        <taxon>Methanoculleus</taxon>
    </lineage>
</organism>
<comment type="caution">
    <text evidence="2">The sequence shown here is derived from an EMBL/GenBank/DDBJ whole genome shotgun (WGS) entry which is preliminary data.</text>
</comment>
<sequence>MIGKYGLFVVISLLAVLACPPALASEVGEYELVATWGSLGADDGRFNNPTGIAVDGEGNVYVADTGNDRIQKFDNTGAFLLKWGTRGSGDGEFYSPRNIALDADGMVYVVDGSRIQVFAGNGTFIKKWGSYGSGEEQLQSPRSIAFDTDGNAYVIAGGGIKKFGSDGNFLTAWGALGTYDGEFNNPTDVAVDGAGNVYVADCYNNRIQKFDGTGTFLLKWGTEGSGDGQFRYPEGLTTDTDGNVYVTQWNRPIQKFDSSGNLLAISTDPFYVCNGIAVDADGTVYVANSDDHCVRVFERSQVPTPTPNVVLDVVLNNSRLDSVNGRSISRNTALAFKLTNNLNGFSNLDVAAPPAMKIDVTLPGGGVTNLFGGVDLTAIPMNGTTVHMAPINLTGVEAGTYTAQAKWPSTSDFYGKGLDSNTVIFQVTSGAVGITSNKDTVVRGNPFTVTITGESGQDYFLTIENPGAQPPTFRANQLGVTPTADVNNVTVRITAAGTRSVELLTNTATREASYTLRVTDSRDASRYDEVRVRVETGSVTITASGTGVYYIGEEITLSGTNSDSDTTYLFLTGPNLPTNGVRLLDVTTPVENGDPATFTRVYVEADDTWSYKWNTADVGRRLNASGYTIYAAAQPQGKGNLTGVRLATTSIVLRAPSLTIQPSGATLTPGDDYRVSGIATGYPYAVQVWILGPDYYHSGAATVESDGTFEYVLAGADTSDLTEGRYYVIVQNPGCNGFDIWVSHLDPLTISGNGIIPVVLGNLGAADAASALINALDSPNIDDIYANFTFIVGEATFNISPDAITPGETITVDFSDLPDGAAFSLGIRGDFAANPEETFAFTIRDLTLPFALTSGEVNAYTKGTDWTELTAELPDGDSVIMRYNAGPNGEVRISQPRNIPSGTLSLVTLRGEAAATSIIADLTVLGTKQGPNDGTISFAIEGVDQGTATVTVFVDGSQALSRAIAVVGDPAPLPGDNLTLSPGWNFVSIPRPLAAGNDTTAIFAGVDVDGHSALRYDTANRSWINLKLTDRLAPLEGYWIYSAGPATVPLNFSTDPLISPAERALAAGWNAVGITGSTPATARDAFHSVKGQWSNLIGHDATTQTFEAGIVNGGSGEYADDRLVYQGRGYWLHMTEPGTLGAIGA</sequence>
<proteinExistence type="predicted"/>
<dbReference type="InterPro" id="IPR001258">
    <property type="entry name" value="NHL_repeat"/>
</dbReference>
<gene>
    <name evidence="2" type="ORF">FGW20_11600</name>
</gene>
<accession>A0ABT8M4Z1</accession>
<dbReference type="Gene3D" id="2.120.10.30">
    <property type="entry name" value="TolB, C-terminal domain"/>
    <property type="match status" value="2"/>
</dbReference>
<dbReference type="CDD" id="cd14955">
    <property type="entry name" value="NHL_like_4"/>
    <property type="match status" value="1"/>
</dbReference>
<dbReference type="RefSeq" id="WP_301678260.1">
    <property type="nucleotide sequence ID" value="NZ_VCYI01000017.1"/>
</dbReference>
<dbReference type="InterPro" id="IPR011042">
    <property type="entry name" value="6-blade_b-propeller_TolB-like"/>
</dbReference>